<dbReference type="CDD" id="cd06661">
    <property type="entry name" value="GGCT_like"/>
    <property type="match status" value="1"/>
</dbReference>
<sequence length="322" mass="38802">MSENKKNLNNETFYVFLYETKEEIFSKLFNKNTEFHKARLNGYYAATDDLGFKLLKKDRLKYVDGYVYKITKDELFKLDRFLMFPLYGRFEINVITLDTNEILENVLTYSRLELAQPHEVKQDDASSDEVILKNIEGFNKFADLEKNEPFYDFILLWEITKEQNQLINENPFPFFNLDIKMKEQKDAEIRNYGILFTFEHEKKYYAAYTMFAKYSFLSAIDYYNIFYQVPNSFPATYNFIFLYDKYFEGKAKDYEFLNQIKPIFFISARLDLDQKEPTIGVYQKACEFVVNDFNKDHFERYNWLLSAFFDAKNRKIIKDNDK</sequence>
<geneLocation type="plasmid" evidence="1">
    <name>2</name>
</geneLocation>
<reference evidence="1" key="1">
    <citation type="submission" date="2019-01" db="EMBL/GenBank/DDBJ databases">
        <authorList>
            <consortium name="Pathogen Informatics"/>
        </authorList>
    </citation>
    <scope>NUCLEOTIDE SEQUENCE [LARGE SCALE GENOMIC DNA]</scope>
    <source>
        <strain evidence="1">NCTC10113</strain>
    </source>
</reference>
<dbReference type="Gene3D" id="3.10.490.10">
    <property type="entry name" value="Gamma-glutamyl cyclotransferase-like"/>
    <property type="match status" value="1"/>
</dbReference>
<dbReference type="InterPro" id="IPR013024">
    <property type="entry name" value="GGCT-like"/>
</dbReference>
<dbReference type="InterPro" id="IPR036568">
    <property type="entry name" value="GGCT-like_sf"/>
</dbReference>
<dbReference type="RefSeq" id="WP_024543864.1">
    <property type="nucleotide sequence ID" value="NZ_LR214938.2"/>
</dbReference>
<dbReference type="SUPFAM" id="SSF110857">
    <property type="entry name" value="Gamma-glutamyl cyclotransferase-like"/>
    <property type="match status" value="1"/>
</dbReference>
<protein>
    <submittedName>
        <fullName evidence="1">Uncharacterized protein</fullName>
    </submittedName>
</protein>
<proteinExistence type="predicted"/>
<dbReference type="EMBL" id="LR214939">
    <property type="protein sequence ID" value="VEU56607.1"/>
    <property type="molecule type" value="Genomic_DNA"/>
</dbReference>
<organism evidence="1">
    <name type="scientific">Metamycoplasma salivarium</name>
    <name type="common">Mycoplasma salivarium</name>
    <dbReference type="NCBI Taxonomy" id="2124"/>
    <lineage>
        <taxon>Bacteria</taxon>
        <taxon>Bacillati</taxon>
        <taxon>Mycoplasmatota</taxon>
        <taxon>Mycoplasmoidales</taxon>
        <taxon>Metamycoplasmataceae</taxon>
        <taxon>Metamycoplasma</taxon>
    </lineage>
</organism>
<keyword evidence="1" id="KW-0614">Plasmid</keyword>
<dbReference type="AlphaFoldDB" id="A0A448ZZE1"/>
<name>A0A448ZZE1_METSV</name>
<gene>
    <name evidence="1" type="ORF">NCTC10113_01519</name>
</gene>
<evidence type="ECO:0000313" key="1">
    <source>
        <dbReference type="EMBL" id="VEU56607.1"/>
    </source>
</evidence>
<accession>A0A448ZZE1</accession>